<dbReference type="InterPro" id="IPR008988">
    <property type="entry name" value="Transcriptional_repressor_C"/>
</dbReference>
<dbReference type="SUPFAM" id="SSF50037">
    <property type="entry name" value="C-terminal domain of transcriptional repressors"/>
    <property type="match status" value="1"/>
</dbReference>
<dbReference type="InterPro" id="IPR003142">
    <property type="entry name" value="BPL_C"/>
</dbReference>
<proteinExistence type="predicted"/>
<evidence type="ECO:0000256" key="2">
    <source>
        <dbReference type="ARBA" id="ARBA00022741"/>
    </source>
</evidence>
<dbReference type="RefSeq" id="WP_215275041.1">
    <property type="nucleotide sequence ID" value="NZ_CP049679.1"/>
</dbReference>
<accession>A0AAE2YL24</accession>
<dbReference type="PANTHER" id="PTHR12835:SF5">
    <property type="entry name" value="BIOTIN--PROTEIN LIGASE"/>
    <property type="match status" value="1"/>
</dbReference>
<dbReference type="GO" id="GO:0004077">
    <property type="term" value="F:biotin--[biotin carboxyl-carrier protein] ligase activity"/>
    <property type="evidence" value="ECO:0007669"/>
    <property type="project" value="UniProtKB-EC"/>
</dbReference>
<evidence type="ECO:0000259" key="7">
    <source>
        <dbReference type="PROSITE" id="PS51733"/>
    </source>
</evidence>
<gene>
    <name evidence="8" type="ORF">G6693_05585</name>
</gene>
<dbReference type="Pfam" id="PF02237">
    <property type="entry name" value="BPL_C"/>
    <property type="match status" value="1"/>
</dbReference>
<sequence>MSSHCILERVAETESTNDDLMARWRAGELIDPIARLAQKQTAGKGRAGRAWLARPQDSLCFSLAYPFQRKPADLSGLSLLVGLAVISGISLALNHSKQELHQKGLRLKWPNDLLLNQGKLGGILIEGGQTKLGDPSWMIIGIGINLQNANAFDQALRHEQKVAALDQLLTTGEVLPDPDWIWLKIVEELEATLSNFDQTGFAQYQKLWMDWDAFQNTAVRITGAGQEVIEGVAKGVDTSGALLLASGEKMISIHAGDVSLRTSK</sequence>
<dbReference type="EC" id="6.3.4.15" evidence="5"/>
<comment type="catalytic activity">
    <reaction evidence="6">
        <text>biotin + L-lysyl-[protein] + ATP = N(6)-biotinyl-L-lysyl-[protein] + AMP + diphosphate + H(+)</text>
        <dbReference type="Rhea" id="RHEA:11756"/>
        <dbReference type="Rhea" id="RHEA-COMP:9752"/>
        <dbReference type="Rhea" id="RHEA-COMP:10505"/>
        <dbReference type="ChEBI" id="CHEBI:15378"/>
        <dbReference type="ChEBI" id="CHEBI:29969"/>
        <dbReference type="ChEBI" id="CHEBI:30616"/>
        <dbReference type="ChEBI" id="CHEBI:33019"/>
        <dbReference type="ChEBI" id="CHEBI:57586"/>
        <dbReference type="ChEBI" id="CHEBI:83144"/>
        <dbReference type="ChEBI" id="CHEBI:456215"/>
        <dbReference type="EC" id="6.3.4.15"/>
    </reaction>
</comment>
<dbReference type="InterPro" id="IPR004408">
    <property type="entry name" value="Biotin_CoA_COase_ligase"/>
</dbReference>
<comment type="caution">
    <text evidence="8">The sequence shown here is derived from an EMBL/GenBank/DDBJ whole genome shotgun (WGS) entry which is preliminary data.</text>
</comment>
<dbReference type="Pfam" id="PF03099">
    <property type="entry name" value="BPL_LplA_LipB"/>
    <property type="match status" value="1"/>
</dbReference>
<dbReference type="NCBIfam" id="TIGR00121">
    <property type="entry name" value="birA_ligase"/>
    <property type="match status" value="1"/>
</dbReference>
<evidence type="ECO:0000256" key="1">
    <source>
        <dbReference type="ARBA" id="ARBA00022598"/>
    </source>
</evidence>
<dbReference type="Gene3D" id="3.30.930.10">
    <property type="entry name" value="Bira Bifunctional Protein, Domain 2"/>
    <property type="match status" value="1"/>
</dbReference>
<dbReference type="InterPro" id="IPR045864">
    <property type="entry name" value="aa-tRNA-synth_II/BPL/LPL"/>
</dbReference>
<dbReference type="Proteomes" id="UP000762271">
    <property type="component" value="Unassembled WGS sequence"/>
</dbReference>
<keyword evidence="2" id="KW-0547">Nucleotide-binding</keyword>
<dbReference type="PROSITE" id="PS51733">
    <property type="entry name" value="BPL_LPL_CATALYTIC"/>
    <property type="match status" value="1"/>
</dbReference>
<evidence type="ECO:0000256" key="5">
    <source>
        <dbReference type="ARBA" id="ARBA00024227"/>
    </source>
</evidence>
<organism evidence="8 9">
    <name type="scientific">Polynucleobacter paneuropaeus</name>
    <dbReference type="NCBI Taxonomy" id="2527775"/>
    <lineage>
        <taxon>Bacteria</taxon>
        <taxon>Pseudomonadati</taxon>
        <taxon>Pseudomonadota</taxon>
        <taxon>Betaproteobacteria</taxon>
        <taxon>Burkholderiales</taxon>
        <taxon>Burkholderiaceae</taxon>
        <taxon>Polynucleobacter</taxon>
    </lineage>
</organism>
<dbReference type="GO" id="GO:0005737">
    <property type="term" value="C:cytoplasm"/>
    <property type="evidence" value="ECO:0007669"/>
    <property type="project" value="TreeGrafter"/>
</dbReference>
<feature type="domain" description="BPL/LPL catalytic" evidence="7">
    <location>
        <begin position="1"/>
        <end position="197"/>
    </location>
</feature>
<dbReference type="GO" id="GO:0005524">
    <property type="term" value="F:ATP binding"/>
    <property type="evidence" value="ECO:0007669"/>
    <property type="project" value="UniProtKB-KW"/>
</dbReference>
<evidence type="ECO:0000256" key="4">
    <source>
        <dbReference type="ARBA" id="ARBA00023267"/>
    </source>
</evidence>
<keyword evidence="1 8" id="KW-0436">Ligase</keyword>
<evidence type="ECO:0000256" key="3">
    <source>
        <dbReference type="ARBA" id="ARBA00022840"/>
    </source>
</evidence>
<dbReference type="EMBL" id="JAANGI010000001">
    <property type="protein sequence ID" value="MBT8591397.1"/>
    <property type="molecule type" value="Genomic_DNA"/>
</dbReference>
<evidence type="ECO:0000313" key="9">
    <source>
        <dbReference type="Proteomes" id="UP000762271"/>
    </source>
</evidence>
<dbReference type="SUPFAM" id="SSF55681">
    <property type="entry name" value="Class II aaRS and biotin synthetases"/>
    <property type="match status" value="1"/>
</dbReference>
<dbReference type="AlphaFoldDB" id="A0AAE2YL24"/>
<keyword evidence="3" id="KW-0067">ATP-binding</keyword>
<dbReference type="InterPro" id="IPR004143">
    <property type="entry name" value="BPL_LPL_catalytic"/>
</dbReference>
<protein>
    <recommendedName>
        <fullName evidence="5">biotin--[biotin carboxyl-carrier protein] ligase</fullName>
        <ecNumber evidence="5">6.3.4.15</ecNumber>
    </recommendedName>
</protein>
<dbReference type="Gene3D" id="2.30.30.100">
    <property type="match status" value="1"/>
</dbReference>
<name>A0AAE2YL24_9BURK</name>
<evidence type="ECO:0000313" key="8">
    <source>
        <dbReference type="EMBL" id="MBT8591397.1"/>
    </source>
</evidence>
<keyword evidence="4" id="KW-0092">Biotin</keyword>
<dbReference type="PANTHER" id="PTHR12835">
    <property type="entry name" value="BIOTIN PROTEIN LIGASE"/>
    <property type="match status" value="1"/>
</dbReference>
<evidence type="ECO:0000256" key="6">
    <source>
        <dbReference type="ARBA" id="ARBA00047846"/>
    </source>
</evidence>
<reference evidence="8" key="1">
    <citation type="journal article" date="2021" name="Genome Biol. Evol.">
        <title>Continental-Scale Gene Flow Prevents Allopatric Divergence of Pelagic Freshwater Bacteria.</title>
        <authorList>
            <person name="Hoetzinger M."/>
            <person name="Pitt A."/>
            <person name="Huemer A."/>
            <person name="Hahn M.W."/>
        </authorList>
    </citation>
    <scope>NUCLEOTIDE SEQUENCE</scope>
    <source>
        <strain evidence="8">AP-YLGG-20-G6</strain>
    </source>
</reference>